<dbReference type="Proteomes" id="UP001234297">
    <property type="component" value="Chromosome 3"/>
</dbReference>
<dbReference type="EMBL" id="CM056811">
    <property type="protein sequence ID" value="KAJ8637630.1"/>
    <property type="molecule type" value="Genomic_DNA"/>
</dbReference>
<reference evidence="1 2" key="1">
    <citation type="journal article" date="2022" name="Hortic Res">
        <title>A haplotype resolved chromosomal level avocado genome allows analysis of novel avocado genes.</title>
        <authorList>
            <person name="Nath O."/>
            <person name="Fletcher S.J."/>
            <person name="Hayward A."/>
            <person name="Shaw L.M."/>
            <person name="Masouleh A.K."/>
            <person name="Furtado A."/>
            <person name="Henry R.J."/>
            <person name="Mitter N."/>
        </authorList>
    </citation>
    <scope>NUCLEOTIDE SEQUENCE [LARGE SCALE GENOMIC DNA]</scope>
    <source>
        <strain evidence="2">cv. Hass</strain>
    </source>
</reference>
<evidence type="ECO:0000313" key="1">
    <source>
        <dbReference type="EMBL" id="KAJ8637630.1"/>
    </source>
</evidence>
<keyword evidence="2" id="KW-1185">Reference proteome</keyword>
<accession>A0ACC2LW53</accession>
<comment type="caution">
    <text evidence="1">The sequence shown here is derived from an EMBL/GenBank/DDBJ whole genome shotgun (WGS) entry which is preliminary data.</text>
</comment>
<proteinExistence type="predicted"/>
<evidence type="ECO:0000313" key="2">
    <source>
        <dbReference type="Proteomes" id="UP001234297"/>
    </source>
</evidence>
<protein>
    <submittedName>
        <fullName evidence="1">Uncharacterized protein</fullName>
    </submittedName>
</protein>
<name>A0ACC2LW53_PERAE</name>
<organism evidence="1 2">
    <name type="scientific">Persea americana</name>
    <name type="common">Avocado</name>
    <dbReference type="NCBI Taxonomy" id="3435"/>
    <lineage>
        <taxon>Eukaryota</taxon>
        <taxon>Viridiplantae</taxon>
        <taxon>Streptophyta</taxon>
        <taxon>Embryophyta</taxon>
        <taxon>Tracheophyta</taxon>
        <taxon>Spermatophyta</taxon>
        <taxon>Magnoliopsida</taxon>
        <taxon>Magnoliidae</taxon>
        <taxon>Laurales</taxon>
        <taxon>Lauraceae</taxon>
        <taxon>Persea</taxon>
    </lineage>
</organism>
<gene>
    <name evidence="1" type="ORF">MRB53_011897</name>
</gene>
<sequence length="79" mass="8300">MFPLPHAFISLNSIPGSRGQPCGPLTANGAMGFNRIVSFTTACRYSSFPKSSTLTISPYAGCSWLYCGLLLSLHGASAV</sequence>